<gene>
    <name evidence="1" type="ORF">SRT_11110</name>
</gene>
<dbReference type="AlphaFoldDB" id="A0A1L7LK06"/>
<reference evidence="1 2" key="1">
    <citation type="journal article" date="2016" name="Microbiol. Immunol.">
        <title>Complete genome sequence of Streptococcus troglodytae TKU31 isolated from the oral cavity of a chimpanzee (Pan troglodytes).</title>
        <authorList>
            <person name="Okamoto M."/>
            <person name="Naito M."/>
            <person name="Miyanohara M."/>
            <person name="Imai S."/>
            <person name="Nomura Y."/>
            <person name="Saito W."/>
            <person name="Momoi Y."/>
            <person name="Takada K."/>
            <person name="Miyabe-Nishiwaki T."/>
            <person name="Tomonaga M."/>
            <person name="Hanada N."/>
        </authorList>
    </citation>
    <scope>NUCLEOTIDE SEQUENCE [LARGE SCALE GENOMIC DNA]</scope>
    <source>
        <strain evidence="2">TKU 31</strain>
    </source>
</reference>
<organism evidence="1 2">
    <name type="scientific">Streptococcus troglodytae</name>
    <dbReference type="NCBI Taxonomy" id="1111760"/>
    <lineage>
        <taxon>Bacteria</taxon>
        <taxon>Bacillati</taxon>
        <taxon>Bacillota</taxon>
        <taxon>Bacilli</taxon>
        <taxon>Lactobacillales</taxon>
        <taxon>Streptococcaceae</taxon>
        <taxon>Streptococcus</taxon>
    </lineage>
</organism>
<name>A0A1L7LK06_9STRE</name>
<dbReference type="EMBL" id="AP014612">
    <property type="protein sequence ID" value="BAQ24372.1"/>
    <property type="molecule type" value="Genomic_DNA"/>
</dbReference>
<accession>A0A1L7LK06</accession>
<dbReference type="GO" id="GO:0016779">
    <property type="term" value="F:nucleotidyltransferase activity"/>
    <property type="evidence" value="ECO:0007669"/>
    <property type="project" value="UniProtKB-KW"/>
</dbReference>
<keyword evidence="1" id="KW-0808">Transferase</keyword>
<evidence type="ECO:0000313" key="2">
    <source>
        <dbReference type="Proteomes" id="UP000217758"/>
    </source>
</evidence>
<protein>
    <submittedName>
        <fullName evidence="1">Phosphatidate cytidylyltransferase</fullName>
    </submittedName>
</protein>
<dbReference type="Proteomes" id="UP000217758">
    <property type="component" value="Chromosome"/>
</dbReference>
<proteinExistence type="predicted"/>
<dbReference type="KEGG" id="strg:SRT_11110"/>
<keyword evidence="2" id="KW-1185">Reference proteome</keyword>
<keyword evidence="1" id="KW-0548">Nucleotidyltransferase</keyword>
<evidence type="ECO:0000313" key="1">
    <source>
        <dbReference type="EMBL" id="BAQ24372.1"/>
    </source>
</evidence>
<sequence>MTERIARYCVEFKLFVCPLEFSRLLMVCLVTPILAPNSSAVQLAIFRRDERFACNILNFGLNIEFFLA</sequence>